<dbReference type="PRINTS" id="PR00038">
    <property type="entry name" value="HTHLUXR"/>
</dbReference>
<evidence type="ECO:0000313" key="5">
    <source>
        <dbReference type="EMBL" id="NDK91315.1"/>
    </source>
</evidence>
<evidence type="ECO:0000256" key="3">
    <source>
        <dbReference type="ARBA" id="ARBA00023163"/>
    </source>
</evidence>
<gene>
    <name evidence="5" type="ORF">GYA93_17265</name>
</gene>
<evidence type="ECO:0000256" key="2">
    <source>
        <dbReference type="ARBA" id="ARBA00023125"/>
    </source>
</evidence>
<dbReference type="Pfam" id="PF00196">
    <property type="entry name" value="GerE"/>
    <property type="match status" value="1"/>
</dbReference>
<dbReference type="AlphaFoldDB" id="A0A7K3LSQ5"/>
<feature type="domain" description="HTH luxR-type" evidence="4">
    <location>
        <begin position="166"/>
        <end position="231"/>
    </location>
</feature>
<dbReference type="GO" id="GO:0003677">
    <property type="term" value="F:DNA binding"/>
    <property type="evidence" value="ECO:0007669"/>
    <property type="project" value="UniProtKB-KW"/>
</dbReference>
<evidence type="ECO:0000313" key="6">
    <source>
        <dbReference type="Proteomes" id="UP000466307"/>
    </source>
</evidence>
<name>A0A7K3LSQ5_9ACTN</name>
<dbReference type="InterPro" id="IPR000792">
    <property type="entry name" value="Tscrpt_reg_LuxR_C"/>
</dbReference>
<dbReference type="PROSITE" id="PS50043">
    <property type="entry name" value="HTH_LUXR_2"/>
    <property type="match status" value="1"/>
</dbReference>
<dbReference type="PANTHER" id="PTHR44688">
    <property type="entry name" value="DNA-BINDING TRANSCRIPTIONAL ACTIVATOR DEVR_DOSR"/>
    <property type="match status" value="1"/>
</dbReference>
<dbReference type="InterPro" id="IPR016032">
    <property type="entry name" value="Sig_transdc_resp-reg_C-effctor"/>
</dbReference>
<dbReference type="SUPFAM" id="SSF46894">
    <property type="entry name" value="C-terminal effector domain of the bipartite response regulators"/>
    <property type="match status" value="1"/>
</dbReference>
<accession>A0A7K3LSQ5</accession>
<dbReference type="CDD" id="cd06170">
    <property type="entry name" value="LuxR_C_like"/>
    <property type="match status" value="1"/>
</dbReference>
<keyword evidence="1" id="KW-0805">Transcription regulation</keyword>
<evidence type="ECO:0000259" key="4">
    <source>
        <dbReference type="PROSITE" id="PS50043"/>
    </source>
</evidence>
<dbReference type="Proteomes" id="UP000466307">
    <property type="component" value="Unassembled WGS sequence"/>
</dbReference>
<dbReference type="PANTHER" id="PTHR44688:SF16">
    <property type="entry name" value="DNA-BINDING TRANSCRIPTIONAL ACTIVATOR DEVR_DOSR"/>
    <property type="match status" value="1"/>
</dbReference>
<keyword evidence="3" id="KW-0804">Transcription</keyword>
<comment type="caution">
    <text evidence="5">The sequence shown here is derived from an EMBL/GenBank/DDBJ whole genome shotgun (WGS) entry which is preliminary data.</text>
</comment>
<dbReference type="SMART" id="SM00421">
    <property type="entry name" value="HTH_LUXR"/>
    <property type="match status" value="1"/>
</dbReference>
<reference evidence="5 6" key="1">
    <citation type="submission" date="2020-01" db="EMBL/GenBank/DDBJ databases">
        <title>Investigation of new actinobacteria for the biodesulphurisation of diesel fuel.</title>
        <authorList>
            <person name="Athi Narayanan S.M."/>
        </authorList>
    </citation>
    <scope>NUCLEOTIDE SEQUENCE [LARGE SCALE GENOMIC DNA]</scope>
    <source>
        <strain evidence="5 6">213E</strain>
    </source>
</reference>
<keyword evidence="6" id="KW-1185">Reference proteome</keyword>
<dbReference type="InterPro" id="IPR036388">
    <property type="entry name" value="WH-like_DNA-bd_sf"/>
</dbReference>
<protein>
    <submittedName>
        <fullName evidence="5">Response regulator transcription factor</fullName>
    </submittedName>
</protein>
<dbReference type="GO" id="GO:0006355">
    <property type="term" value="P:regulation of DNA-templated transcription"/>
    <property type="evidence" value="ECO:0007669"/>
    <property type="project" value="InterPro"/>
</dbReference>
<proteinExistence type="predicted"/>
<organism evidence="5 6">
    <name type="scientific">Gordonia desulfuricans</name>
    <dbReference type="NCBI Taxonomy" id="89051"/>
    <lineage>
        <taxon>Bacteria</taxon>
        <taxon>Bacillati</taxon>
        <taxon>Actinomycetota</taxon>
        <taxon>Actinomycetes</taxon>
        <taxon>Mycobacteriales</taxon>
        <taxon>Gordoniaceae</taxon>
        <taxon>Gordonia</taxon>
    </lineage>
</organism>
<dbReference type="Gene3D" id="1.10.10.10">
    <property type="entry name" value="Winged helix-like DNA-binding domain superfamily/Winged helix DNA-binding domain"/>
    <property type="match status" value="1"/>
</dbReference>
<sequence length="235" mass="25980">MRVLERCAGIDDPERFRFTVVDAIRSTFGIRDVTFFAGASYDAAFADPNPVLTGAAAPLLDEYQARWRDKDVFATDRARRILQRDGYLEVADLQALPAPQHSYVVDYLVPNGMTVASAIHLRTRSGDALVGMFDSRRQFDRDDVVAVRFLATQLRAHASAVSFDTGDQLRVLLSPRQLDVAKLVARGLSNAEIAREMTLTEQSVKKYVSRIFTATGCPNRAALTARVLTESPRGG</sequence>
<dbReference type="EMBL" id="JAADZU010000064">
    <property type="protein sequence ID" value="NDK91315.1"/>
    <property type="molecule type" value="Genomic_DNA"/>
</dbReference>
<keyword evidence="2" id="KW-0238">DNA-binding</keyword>
<evidence type="ECO:0000256" key="1">
    <source>
        <dbReference type="ARBA" id="ARBA00023015"/>
    </source>
</evidence>